<protein>
    <submittedName>
        <fullName evidence="1">Uncharacterized protein</fullName>
    </submittedName>
</protein>
<dbReference type="AlphaFoldDB" id="A0A6A3SJI5"/>
<dbReference type="Proteomes" id="UP000441208">
    <property type="component" value="Unassembled WGS sequence"/>
</dbReference>
<proteinExistence type="predicted"/>
<sequence>MWGPGLGTEERVVWGGPLGHRIRSRQLDHRTGQHSRVVAVEHCHDQVVKGLKAGGRTVPGDASPEVDSELVLADEDPAIAMLIAKKLGQVYDLLVELGLGAFPGHDVGGWRRNEGGLVVASREEK</sequence>
<dbReference type="EMBL" id="QXFZ01000395">
    <property type="protein sequence ID" value="KAE9118148.1"/>
    <property type="molecule type" value="Genomic_DNA"/>
</dbReference>
<name>A0A6A3SJI5_9STRA</name>
<gene>
    <name evidence="1" type="ORF">PF007_g9029</name>
</gene>
<organism evidence="1 2">
    <name type="scientific">Phytophthora fragariae</name>
    <dbReference type="NCBI Taxonomy" id="53985"/>
    <lineage>
        <taxon>Eukaryota</taxon>
        <taxon>Sar</taxon>
        <taxon>Stramenopiles</taxon>
        <taxon>Oomycota</taxon>
        <taxon>Peronosporomycetes</taxon>
        <taxon>Peronosporales</taxon>
        <taxon>Peronosporaceae</taxon>
        <taxon>Phytophthora</taxon>
    </lineage>
</organism>
<reference evidence="1 2" key="1">
    <citation type="submission" date="2018-08" db="EMBL/GenBank/DDBJ databases">
        <title>Genomic investigation of the strawberry pathogen Phytophthora fragariae indicates pathogenicity is determined by transcriptional variation in three key races.</title>
        <authorList>
            <person name="Adams T.M."/>
            <person name="Armitage A.D."/>
            <person name="Sobczyk M.K."/>
            <person name="Bates H.J."/>
            <person name="Dunwell J.M."/>
            <person name="Nellist C.F."/>
            <person name="Harrison R.J."/>
        </authorList>
    </citation>
    <scope>NUCLEOTIDE SEQUENCE [LARGE SCALE GENOMIC DNA]</scope>
    <source>
        <strain evidence="1 2">NOV-71</strain>
    </source>
</reference>
<comment type="caution">
    <text evidence="1">The sequence shown here is derived from an EMBL/GenBank/DDBJ whole genome shotgun (WGS) entry which is preliminary data.</text>
</comment>
<evidence type="ECO:0000313" key="2">
    <source>
        <dbReference type="Proteomes" id="UP000441208"/>
    </source>
</evidence>
<accession>A0A6A3SJI5</accession>
<evidence type="ECO:0000313" key="1">
    <source>
        <dbReference type="EMBL" id="KAE9118148.1"/>
    </source>
</evidence>